<comment type="caution">
    <text evidence="2">The sequence shown here is derived from an EMBL/GenBank/DDBJ whole genome shotgun (WGS) entry which is preliminary data.</text>
</comment>
<evidence type="ECO:0000313" key="3">
    <source>
        <dbReference type="Proteomes" id="UP000647133"/>
    </source>
</evidence>
<dbReference type="Proteomes" id="UP000647133">
    <property type="component" value="Unassembled WGS sequence"/>
</dbReference>
<dbReference type="RefSeq" id="WP_192009155.1">
    <property type="nucleotide sequence ID" value="NZ_JACYTQ010000002.1"/>
</dbReference>
<keyword evidence="3" id="KW-1185">Reference proteome</keyword>
<evidence type="ECO:0000313" key="2">
    <source>
        <dbReference type="EMBL" id="MBD8488272.1"/>
    </source>
</evidence>
<feature type="chain" id="PRO_5046266755" evidence="1">
    <location>
        <begin position="26"/>
        <end position="140"/>
    </location>
</feature>
<dbReference type="EMBL" id="JACYTQ010000002">
    <property type="protein sequence ID" value="MBD8488272.1"/>
    <property type="molecule type" value="Genomic_DNA"/>
</dbReference>
<protein>
    <submittedName>
        <fullName evidence="2">Uncharacterized protein</fullName>
    </submittedName>
</protein>
<organism evidence="2 3">
    <name type="scientific">Echinicola arenosa</name>
    <dbReference type="NCBI Taxonomy" id="2774144"/>
    <lineage>
        <taxon>Bacteria</taxon>
        <taxon>Pseudomonadati</taxon>
        <taxon>Bacteroidota</taxon>
        <taxon>Cytophagia</taxon>
        <taxon>Cytophagales</taxon>
        <taxon>Cyclobacteriaceae</taxon>
        <taxon>Echinicola</taxon>
    </lineage>
</organism>
<reference evidence="2 3" key="1">
    <citation type="submission" date="2020-09" db="EMBL/GenBank/DDBJ databases">
        <title>Echinicola sp. CAU 1574 isolated from sand of Sido Beach.</title>
        <authorList>
            <person name="Kim W."/>
        </authorList>
    </citation>
    <scope>NUCLEOTIDE SEQUENCE [LARGE SCALE GENOMIC DNA]</scope>
    <source>
        <strain evidence="2 3">CAU 1574</strain>
    </source>
</reference>
<proteinExistence type="predicted"/>
<keyword evidence="1" id="KW-0732">Signal</keyword>
<sequence>MIKFVIRFLLSLCILLSSGYSQLYAHHIQEGIIHAAEGAFGELDQSQISAEMSHESFIIKKSLTDKTKDYGLDVLEIEEKDDEFTVSNKYLADSSYFTAIFYAFSSGYLIQSITNGLHISKHLFNNSSYRIHLVLQVFVI</sequence>
<accession>A0ABR9AHP1</accession>
<feature type="signal peptide" evidence="1">
    <location>
        <begin position="1"/>
        <end position="25"/>
    </location>
</feature>
<gene>
    <name evidence="2" type="ORF">IFO69_05895</name>
</gene>
<evidence type="ECO:0000256" key="1">
    <source>
        <dbReference type="SAM" id="SignalP"/>
    </source>
</evidence>
<name>A0ABR9AHP1_9BACT</name>